<evidence type="ECO:0000259" key="4">
    <source>
        <dbReference type="Pfam" id="PF02055"/>
    </source>
</evidence>
<dbReference type="Pfam" id="PF02055">
    <property type="entry name" value="Glyco_hydro_30"/>
    <property type="match status" value="1"/>
</dbReference>
<evidence type="ECO:0000256" key="2">
    <source>
        <dbReference type="ARBA" id="ARBA00022729"/>
    </source>
</evidence>
<gene>
    <name evidence="6" type="ORF">C1SCF055_LOCUS43363</name>
</gene>
<dbReference type="Gene3D" id="3.20.20.80">
    <property type="entry name" value="Glycosidases"/>
    <property type="match status" value="1"/>
</dbReference>
<keyword evidence="8" id="KW-1185">Reference proteome</keyword>
<dbReference type="PANTHER" id="PTHR11069:SF23">
    <property type="entry name" value="LYSOSOMAL ACID GLUCOSYLCERAMIDASE"/>
    <property type="match status" value="1"/>
</dbReference>
<dbReference type="SUPFAM" id="SSF51445">
    <property type="entry name" value="(Trans)glycosidases"/>
    <property type="match status" value="1"/>
</dbReference>
<dbReference type="GO" id="GO:0006680">
    <property type="term" value="P:glucosylceramide catabolic process"/>
    <property type="evidence" value="ECO:0007669"/>
    <property type="project" value="TreeGrafter"/>
</dbReference>
<dbReference type="InterPro" id="IPR033453">
    <property type="entry name" value="Glyco_hydro_30_TIM-barrel"/>
</dbReference>
<reference evidence="7" key="2">
    <citation type="submission" date="2024-04" db="EMBL/GenBank/DDBJ databases">
        <authorList>
            <person name="Chen Y."/>
            <person name="Shah S."/>
            <person name="Dougan E. K."/>
            <person name="Thang M."/>
            <person name="Chan C."/>
        </authorList>
    </citation>
    <scope>NUCLEOTIDE SEQUENCE [LARGE SCALE GENOMIC DNA]</scope>
</reference>
<keyword evidence="3" id="KW-0378">Hydrolase</keyword>
<dbReference type="Pfam" id="PF17189">
    <property type="entry name" value="Glyco_hydro_30C"/>
    <property type="match status" value="1"/>
</dbReference>
<dbReference type="InterPro" id="IPR001139">
    <property type="entry name" value="Glyco_hydro_30"/>
</dbReference>
<comment type="caution">
    <text evidence="6">The sequence shown here is derived from an EMBL/GenBank/DDBJ whole genome shotgun (WGS) entry which is preliminary data.</text>
</comment>
<organism evidence="6">
    <name type="scientific">Cladocopium goreaui</name>
    <dbReference type="NCBI Taxonomy" id="2562237"/>
    <lineage>
        <taxon>Eukaryota</taxon>
        <taxon>Sar</taxon>
        <taxon>Alveolata</taxon>
        <taxon>Dinophyceae</taxon>
        <taxon>Suessiales</taxon>
        <taxon>Symbiodiniaceae</taxon>
        <taxon>Cladocopium</taxon>
    </lineage>
</organism>
<dbReference type="PANTHER" id="PTHR11069">
    <property type="entry name" value="GLUCOSYLCERAMIDASE"/>
    <property type="match status" value="1"/>
</dbReference>
<evidence type="ECO:0000256" key="1">
    <source>
        <dbReference type="ARBA" id="ARBA00005382"/>
    </source>
</evidence>
<dbReference type="InterPro" id="IPR033452">
    <property type="entry name" value="GH30_C"/>
</dbReference>
<protein>
    <recommendedName>
        <fullName evidence="9">Glucosylceramidase</fullName>
    </recommendedName>
</protein>
<evidence type="ECO:0000259" key="5">
    <source>
        <dbReference type="Pfam" id="PF17189"/>
    </source>
</evidence>
<reference evidence="6" key="1">
    <citation type="submission" date="2022-10" db="EMBL/GenBank/DDBJ databases">
        <authorList>
            <person name="Chen Y."/>
            <person name="Dougan E. K."/>
            <person name="Chan C."/>
            <person name="Rhodes N."/>
            <person name="Thang M."/>
        </authorList>
    </citation>
    <scope>NUCLEOTIDE SEQUENCE</scope>
</reference>
<name>A0A9P1GPV0_9DINO</name>
<proteinExistence type="inferred from homology"/>
<evidence type="ECO:0000313" key="7">
    <source>
        <dbReference type="EMBL" id="CAL1172203.1"/>
    </source>
</evidence>
<dbReference type="PRINTS" id="PR00843">
    <property type="entry name" value="GLHYDRLASE30"/>
</dbReference>
<dbReference type="InterPro" id="IPR017853">
    <property type="entry name" value="GH"/>
</dbReference>
<dbReference type="EMBL" id="CAMXCT030006716">
    <property type="protein sequence ID" value="CAL4806140.1"/>
    <property type="molecule type" value="Genomic_DNA"/>
</dbReference>
<comment type="similarity">
    <text evidence="1">Belongs to the glycosyl hydrolase 30 family.</text>
</comment>
<evidence type="ECO:0008006" key="9">
    <source>
        <dbReference type="Google" id="ProtNLM"/>
    </source>
</evidence>
<dbReference type="EMBL" id="CAMXCT010006716">
    <property type="protein sequence ID" value="CAI4018828.1"/>
    <property type="molecule type" value="Genomic_DNA"/>
</dbReference>
<dbReference type="EMBL" id="CAMXCT020006716">
    <property type="protein sequence ID" value="CAL1172203.1"/>
    <property type="molecule type" value="Genomic_DNA"/>
</dbReference>
<dbReference type="OrthoDB" id="2160638at2759"/>
<sequence>MLESPNLPEEKRVDVLMRINAIYLFVATCVCWSLPDPDRLDEMVTWLVGPDLGLHDVIKDWHADCKQRKGREMTADGQVRLNAAFEALLDIAQQMSRTAIVEPMSQADPICPAPGDPAKLQALLAKPQLTEADVPPDVFGSSLQLQPPLLQLSLLRCTAMLWELRAAYAEPEFHREYMKLRNSPSAHGQHVEFTLQKQGPVLEKYGFEPSLRGVIEMRSQTRALTSDAVILKLLQDIHGLLEARKPLPTRVTWRFQMGWRPSSEQGMSLIQSSWDTGERMQILEAPKLEADFDFSGPVIEVHLDHAKQEILGFGTAFTEASALVFQGLDPELQREVLELYFGNEGIGLTLGRVHINSCDFSLGNYCFDPVEEDYELDHFDMQVKRDSKALIPLIHGAQKLCRTLQLMASPWSPPAWMKISKAMNGSTKPGLRPECQDVWARYIATWISAYRQQSVKIWAVTVQNEPEHNAPWEACCYTAKEEAEFVALHLGPTLRSIHPDVQIFIYDHNKDHVYDWAREALGVERPSPAKAFVRGIAFHWYAGDHFDKLRKTREEFPDATLLATEACYERHRWKSGTRITEGDWSFGEGYAHDIMGNLNAGAAGWIDWNMLLDDAGGPNHVGNVCDSPLMASVTDQELHVHPQYFFLGHFSKYVWPRSKCLASSMSGTPSCSEQRIYGTCTAQDGLQGVALKRPDGAIVVVMLNAANLSVTFKLLLDGANAAPCALRASIPARSIQTYVLQLADQKFDAD</sequence>
<dbReference type="GO" id="GO:0004348">
    <property type="term" value="F:glucosylceramidase activity"/>
    <property type="evidence" value="ECO:0007669"/>
    <property type="project" value="InterPro"/>
</dbReference>
<keyword evidence="2" id="KW-0732">Signal</keyword>
<dbReference type="AlphaFoldDB" id="A0A9P1GPV0"/>
<accession>A0A9P1GPV0</accession>
<dbReference type="GO" id="GO:0016020">
    <property type="term" value="C:membrane"/>
    <property type="evidence" value="ECO:0007669"/>
    <property type="project" value="GOC"/>
</dbReference>
<evidence type="ECO:0000313" key="8">
    <source>
        <dbReference type="Proteomes" id="UP001152797"/>
    </source>
</evidence>
<feature type="domain" description="Glycosyl hydrolase family 30 beta sandwich" evidence="5">
    <location>
        <begin position="675"/>
        <end position="738"/>
    </location>
</feature>
<feature type="domain" description="Glycosyl hydrolase family 30 TIM-barrel" evidence="4">
    <location>
        <begin position="310"/>
        <end position="654"/>
    </location>
</feature>
<dbReference type="Proteomes" id="UP001152797">
    <property type="component" value="Unassembled WGS sequence"/>
</dbReference>
<evidence type="ECO:0000256" key="3">
    <source>
        <dbReference type="ARBA" id="ARBA00022801"/>
    </source>
</evidence>
<evidence type="ECO:0000313" key="6">
    <source>
        <dbReference type="EMBL" id="CAI4018828.1"/>
    </source>
</evidence>